<dbReference type="EMBL" id="UFXS01000001">
    <property type="protein sequence ID" value="STD54572.1"/>
    <property type="molecule type" value="Genomic_DNA"/>
</dbReference>
<protein>
    <submittedName>
        <fullName evidence="1">Predicted P-loop ATPase and inactivated derivatives</fullName>
    </submittedName>
</protein>
<dbReference type="STRING" id="343874.GCA_000805695_00883"/>
<dbReference type="PANTHER" id="PTHR34985:SF1">
    <property type="entry name" value="SLR0554 PROTEIN"/>
    <property type="match status" value="1"/>
</dbReference>
<sequence>MAYLIKETVQFKEFTQVALHNVNLDNCYKQALYLIDEGFRYWFNNEEIKNINQNNEQYQIKSPEEELLLTWFEKADKETATAFLNTTQIATRLAYFGNININNSTVIQLGKALKKHGFMRISKNGSYVLQSKN</sequence>
<gene>
    <name evidence="1" type="ORF">NCTC13456_01082</name>
</gene>
<dbReference type="AlphaFoldDB" id="A0A376G4Z9"/>
<accession>A0A376G4Z9</accession>
<proteinExistence type="predicted"/>
<reference evidence="1 2" key="1">
    <citation type="submission" date="2018-06" db="EMBL/GenBank/DDBJ databases">
        <authorList>
            <consortium name="Pathogen Informatics"/>
            <person name="Doyle S."/>
        </authorList>
    </citation>
    <scope>NUCLEOTIDE SEQUENCE [LARGE SCALE GENOMIC DNA]</scope>
    <source>
        <strain evidence="1 2">NCTC13456</strain>
    </source>
</reference>
<evidence type="ECO:0000313" key="1">
    <source>
        <dbReference type="EMBL" id="STD54572.1"/>
    </source>
</evidence>
<name>A0A376G4Z9_9FLAO</name>
<dbReference type="RefSeq" id="WP_221408226.1">
    <property type="nucleotide sequence ID" value="NZ_JAIKTW010000084.1"/>
</dbReference>
<organism evidence="1 2">
    <name type="scientific">Empedobacter falsenii</name>
    <dbReference type="NCBI Taxonomy" id="343874"/>
    <lineage>
        <taxon>Bacteria</taxon>
        <taxon>Pseudomonadati</taxon>
        <taxon>Bacteroidota</taxon>
        <taxon>Flavobacteriia</taxon>
        <taxon>Flavobacteriales</taxon>
        <taxon>Weeksellaceae</taxon>
        <taxon>Empedobacter</taxon>
    </lineage>
</organism>
<dbReference type="PANTHER" id="PTHR34985">
    <property type="entry name" value="SLR0554 PROTEIN"/>
    <property type="match status" value="1"/>
</dbReference>
<dbReference type="Proteomes" id="UP000254737">
    <property type="component" value="Unassembled WGS sequence"/>
</dbReference>
<evidence type="ECO:0000313" key="2">
    <source>
        <dbReference type="Proteomes" id="UP000254737"/>
    </source>
</evidence>